<evidence type="ECO:0000313" key="1">
    <source>
        <dbReference type="EMBL" id="KAK0462302.1"/>
    </source>
</evidence>
<dbReference type="Proteomes" id="UP001175211">
    <property type="component" value="Unassembled WGS sequence"/>
</dbReference>
<keyword evidence="2" id="KW-1185">Reference proteome</keyword>
<dbReference type="RefSeq" id="XP_060333914.1">
    <property type="nucleotide sequence ID" value="XM_060472322.1"/>
</dbReference>
<comment type="caution">
    <text evidence="1">The sequence shown here is derived from an EMBL/GenBank/DDBJ whole genome shotgun (WGS) entry which is preliminary data.</text>
</comment>
<dbReference type="GeneID" id="85355870"/>
<sequence>MTDVQLDSNQRFSLLFFPGNGSASTFLMAGKGEEMAHHLSRGRPSNIRRPTTYPCTVVNPGNSQKVKVQPLIGTSDDGVYLNPADIHKLGLGDTGQTIVTRHGPCKVYSGVSFFLRKITMAVQFATTYHIYFAWRETPFTPIQPPTQGKKES</sequence>
<proteinExistence type="predicted"/>
<accession>A0AA39NAZ8</accession>
<name>A0AA39NAZ8_ARMTA</name>
<evidence type="ECO:0000313" key="2">
    <source>
        <dbReference type="Proteomes" id="UP001175211"/>
    </source>
</evidence>
<gene>
    <name evidence="1" type="ORF">EV420DRAFT_1523975</name>
</gene>
<protein>
    <submittedName>
        <fullName evidence="1">Uncharacterized protein</fullName>
    </submittedName>
</protein>
<dbReference type="AlphaFoldDB" id="A0AA39NAZ8"/>
<reference evidence="1" key="1">
    <citation type="submission" date="2023-06" db="EMBL/GenBank/DDBJ databases">
        <authorList>
            <consortium name="Lawrence Berkeley National Laboratory"/>
            <person name="Ahrendt S."/>
            <person name="Sahu N."/>
            <person name="Indic B."/>
            <person name="Wong-Bajracharya J."/>
            <person name="Merenyi Z."/>
            <person name="Ke H.-M."/>
            <person name="Monk M."/>
            <person name="Kocsube S."/>
            <person name="Drula E."/>
            <person name="Lipzen A."/>
            <person name="Balint B."/>
            <person name="Henrissat B."/>
            <person name="Andreopoulos B."/>
            <person name="Martin F.M."/>
            <person name="Harder C.B."/>
            <person name="Rigling D."/>
            <person name="Ford K.L."/>
            <person name="Foster G.D."/>
            <person name="Pangilinan J."/>
            <person name="Papanicolaou A."/>
            <person name="Barry K."/>
            <person name="LaButti K."/>
            <person name="Viragh M."/>
            <person name="Koriabine M."/>
            <person name="Yan M."/>
            <person name="Riley R."/>
            <person name="Champramary S."/>
            <person name="Plett K.L."/>
            <person name="Tsai I.J."/>
            <person name="Slot J."/>
            <person name="Sipos G."/>
            <person name="Plett J."/>
            <person name="Nagy L.G."/>
            <person name="Grigoriev I.V."/>
        </authorList>
    </citation>
    <scope>NUCLEOTIDE SEQUENCE</scope>
    <source>
        <strain evidence="1">CCBAS 213</strain>
    </source>
</reference>
<dbReference type="EMBL" id="JAUEPS010000009">
    <property type="protein sequence ID" value="KAK0462302.1"/>
    <property type="molecule type" value="Genomic_DNA"/>
</dbReference>
<organism evidence="1 2">
    <name type="scientific">Armillaria tabescens</name>
    <name type="common">Ringless honey mushroom</name>
    <name type="synonym">Agaricus tabescens</name>
    <dbReference type="NCBI Taxonomy" id="1929756"/>
    <lineage>
        <taxon>Eukaryota</taxon>
        <taxon>Fungi</taxon>
        <taxon>Dikarya</taxon>
        <taxon>Basidiomycota</taxon>
        <taxon>Agaricomycotina</taxon>
        <taxon>Agaricomycetes</taxon>
        <taxon>Agaricomycetidae</taxon>
        <taxon>Agaricales</taxon>
        <taxon>Marasmiineae</taxon>
        <taxon>Physalacriaceae</taxon>
        <taxon>Desarmillaria</taxon>
    </lineage>
</organism>